<evidence type="ECO:0000259" key="14">
    <source>
        <dbReference type="Pfam" id="PF18403"/>
    </source>
</evidence>
<name>A0ABQ8KEF5_9APHY</name>
<keyword evidence="5" id="KW-0808">Transferase</keyword>
<dbReference type="InterPro" id="IPR040497">
    <property type="entry name" value="Glyco_transf_24"/>
</dbReference>
<feature type="domain" description="UGGT thioredoxin-like" evidence="11">
    <location>
        <begin position="37"/>
        <end position="243"/>
    </location>
</feature>
<evidence type="ECO:0000256" key="10">
    <source>
        <dbReference type="SAM" id="SignalP"/>
    </source>
</evidence>
<evidence type="ECO:0000256" key="8">
    <source>
        <dbReference type="ARBA" id="ARBA00023180"/>
    </source>
</evidence>
<evidence type="ECO:0000259" key="12">
    <source>
        <dbReference type="Pfam" id="PF18401"/>
    </source>
</evidence>
<evidence type="ECO:0000256" key="7">
    <source>
        <dbReference type="ARBA" id="ARBA00022824"/>
    </source>
</evidence>
<protein>
    <submittedName>
        <fullName evidence="16">Glycosyltransferase family 24 protein</fullName>
    </submittedName>
</protein>
<feature type="chain" id="PRO_5046465024" evidence="10">
    <location>
        <begin position="23"/>
        <end position="1598"/>
    </location>
</feature>
<feature type="domain" description="Glucosyltransferase 24 catalytic" evidence="15">
    <location>
        <begin position="1278"/>
        <end position="1543"/>
    </location>
</feature>
<keyword evidence="7" id="KW-0256">Endoplasmic reticulum</keyword>
<proteinExistence type="inferred from homology"/>
<dbReference type="Pfam" id="PF06427">
    <property type="entry name" value="UDP-g_GGTase"/>
    <property type="match status" value="1"/>
</dbReference>
<dbReference type="InterPro" id="IPR040692">
    <property type="entry name" value="UGGT_TRXL_3"/>
</dbReference>
<evidence type="ECO:0000259" key="13">
    <source>
        <dbReference type="Pfam" id="PF18402"/>
    </source>
</evidence>
<dbReference type="RefSeq" id="XP_047778381.1">
    <property type="nucleotide sequence ID" value="XM_047919656.1"/>
</dbReference>
<dbReference type="Gene3D" id="3.90.550.10">
    <property type="entry name" value="Spore Coat Polysaccharide Biosynthesis Protein SpsA, Chain A"/>
    <property type="match status" value="1"/>
</dbReference>
<evidence type="ECO:0000256" key="2">
    <source>
        <dbReference type="ARBA" id="ARBA00004319"/>
    </source>
</evidence>
<feature type="domain" description="UGGT thioredoxin-like" evidence="13">
    <location>
        <begin position="447"/>
        <end position="709"/>
    </location>
</feature>
<feature type="domain" description="UDP-glucose:glycoprotein glucosyltransferase thioredoxin-like" evidence="14">
    <location>
        <begin position="743"/>
        <end position="951"/>
    </location>
</feature>
<dbReference type="GeneID" id="72000388"/>
<dbReference type="InterPro" id="IPR040694">
    <property type="entry name" value="UGGT_TRXL_2"/>
</dbReference>
<comment type="caution">
    <text evidence="16">The sequence shown here is derived from an EMBL/GenBank/DDBJ whole genome shotgun (WGS) entry which is preliminary data.</text>
</comment>
<dbReference type="Pfam" id="PF18403">
    <property type="entry name" value="Thioredoxin_15"/>
    <property type="match status" value="1"/>
</dbReference>
<comment type="subcellular location">
    <subcellularLocation>
        <location evidence="2">Endoplasmic reticulum lumen</location>
    </subcellularLocation>
</comment>
<dbReference type="PANTHER" id="PTHR11226">
    <property type="entry name" value="UDP-GLUCOSE GLYCOPROTEIN:GLUCOSYLTRANSFERASE"/>
    <property type="match status" value="1"/>
</dbReference>
<dbReference type="Pfam" id="PF18402">
    <property type="entry name" value="Thioredoxin_14"/>
    <property type="match status" value="1"/>
</dbReference>
<keyword evidence="6 10" id="KW-0732">Signal</keyword>
<organism evidence="16 17">
    <name type="scientific">Rhodofomes roseus</name>
    <dbReference type="NCBI Taxonomy" id="34475"/>
    <lineage>
        <taxon>Eukaryota</taxon>
        <taxon>Fungi</taxon>
        <taxon>Dikarya</taxon>
        <taxon>Basidiomycota</taxon>
        <taxon>Agaricomycotina</taxon>
        <taxon>Agaricomycetes</taxon>
        <taxon>Polyporales</taxon>
        <taxon>Rhodofomes</taxon>
    </lineage>
</organism>
<evidence type="ECO:0000256" key="5">
    <source>
        <dbReference type="ARBA" id="ARBA00022679"/>
    </source>
</evidence>
<evidence type="ECO:0000256" key="4">
    <source>
        <dbReference type="ARBA" id="ARBA00006351"/>
    </source>
</evidence>
<keyword evidence="8" id="KW-0325">Glycoprotein</keyword>
<evidence type="ECO:0000256" key="6">
    <source>
        <dbReference type="ARBA" id="ARBA00022729"/>
    </source>
</evidence>
<comment type="pathway">
    <text evidence="3">Protein modification; protein glycosylation.</text>
</comment>
<evidence type="ECO:0000256" key="9">
    <source>
        <dbReference type="SAM" id="MobiDB-lite"/>
    </source>
</evidence>
<dbReference type="Pfam" id="PF18404">
    <property type="entry name" value="Glyco_transf_24"/>
    <property type="match status" value="1"/>
</dbReference>
<evidence type="ECO:0000259" key="15">
    <source>
        <dbReference type="Pfam" id="PF18404"/>
    </source>
</evidence>
<accession>A0ABQ8KEF5</accession>
<evidence type="ECO:0000259" key="11">
    <source>
        <dbReference type="Pfam" id="PF18400"/>
    </source>
</evidence>
<comment type="cofactor">
    <cofactor evidence="1">
        <name>Ca(2+)</name>
        <dbReference type="ChEBI" id="CHEBI:29108"/>
    </cofactor>
</comment>
<feature type="domain" description="UGGT thioredoxin-like" evidence="12">
    <location>
        <begin position="310"/>
        <end position="438"/>
    </location>
</feature>
<sequence length="1598" mass="177682">MRMVPCNPLLALLVSLVSRSYARSPPVQVELRSSWPAPPPLLESIESIALEEPEAFLPLLDALTNPETRPDPAPTSSEAAHKYAFDTALSSGFLSGPGEYASAEMNLALHAATPKIEAFYQFYTDRHSSRKEALNIPNCESWVDWYGKVVCDAESLARLATVDTIDNPNSTDVDSSYTPPQLMSFDHVHPSPASILERPQRTAILYASLSSDNFRELHSVLFALSRAPNPRLEYILRPIPPTGGDVSQRSYLSGYGVALDLKKMDYLALDDRTQSSSKQADDADEAATSIQATDPVMALIHRYPENTTTDASAPLTEDELLEIDFQAAQIIRDADEPLLILKQLAQNFPRYATSLARQVTVNAALAEEVENNQAVARGGTNVAWLNGVQLSEKDMNPFALLRLLKKERGIMRSLTSLGLSTTQALELLTHPKINAAQGASDVLDGIVDASDRQEGGGVIQWWNDLEKDSRYGRWAGTLNVFLRPMYPGQFPNYRGNLFNIVIVADLSQTSSLHFLGTTVSNILGRSFPFRWGIVPIAESEEATKVARLVYFLMERVGNANTMEFIRHISQADRPVEKTTTTVDWALVRTAFSSFRASSQDHAETPMPELDKILNGETEGLDESIQKARAYATRLGATVASAPHGHAFVNGKHFELDDQFLQFMQVELREEMRYVQEQLMLGALTDATAGDVSTYFYDVPGVSKRRNPYIYPSSKAGGLRISNLFDSVLKLGFPSAQESFVYPSDVQQVPLTTYIVADLDSDSGQSLVRETLAATGAEFPSRISFIHNPAVGSIEPVIRPQVSSLFAQLIVHGLLERASPSRLLEIIGFGHVAVPNHSPQKVISPEGALDEILGKTELKDSEYREYVKVSRLVAREFGLAPGEQGLVVNGRIIGPVAVGEFVAQDFPVLSTYELRKRVQPVVDALHDVAGSLQEYDRASYAEVVSLASSLISAIELPDPSEVGLLNVPHKSRQLKYRLLATEYTAFTVGDNSTASYHFGILLDPLSEAAQKWSSLMHWLLEIPGVTIELHLNPAKYGELPLKRFYRYNLYPRITFDESGKEVHVQTVFTGLPIDPIYTLAMDVPQSWLVRPRESLHDLDNILLAGLSPQDRIQGVKAVFDLDYLVVEGHARDMFIGGPPRGLQLQLASNSGDPIADTLVVANLGYLQFRTKPGVFRLEIRPGRGRDIFKMESVGNEGWHSPSVDESGDEITLTSFEGLILYPRLVRLPGMERADALAEVSSAGTSPIGLLDTVISRITSLFGGQKTQEVTSIENKQADINIFTVASGLLYERFASIMILSVLRNTNHSVKFWFIENFLSPSFLEFLPHFSEAYGFQYELVTYKWPSWLRAQKEKQRIIWAYKILFLDVLFPMDLKKVIFVDADQIVRTDLKELVDIDLHGAPYGYTPMGDDNVEMEGFRFWKTGYWKEFLKGLSYHISALYVVDLVRFRQLGAGDILRGHYQQLSADPNSLANLDQDLPNNLQRDVPIFSLPEDWLWCETWCSKDRLHRAKTIDLCQNPLTKEPKLSRARQIPEWEEYDAEIARFARSLAEEGKMLSGIVAADVNVLAEAGSNKPKPELPAEDMAMESGAGEGAPRDEL</sequence>
<evidence type="ECO:0000313" key="16">
    <source>
        <dbReference type="EMBL" id="KAH9836096.1"/>
    </source>
</evidence>
<dbReference type="SUPFAM" id="SSF53448">
    <property type="entry name" value="Nucleotide-diphospho-sugar transferases"/>
    <property type="match status" value="1"/>
</dbReference>
<dbReference type="Proteomes" id="UP000814176">
    <property type="component" value="Unassembled WGS sequence"/>
</dbReference>
<dbReference type="InterPro" id="IPR040525">
    <property type="entry name" value="UGGT_TRXL_4"/>
</dbReference>
<gene>
    <name evidence="16" type="ORF">C8Q71DRAFT_66059</name>
</gene>
<evidence type="ECO:0000256" key="1">
    <source>
        <dbReference type="ARBA" id="ARBA00001913"/>
    </source>
</evidence>
<evidence type="ECO:0000256" key="3">
    <source>
        <dbReference type="ARBA" id="ARBA00004922"/>
    </source>
</evidence>
<dbReference type="EMBL" id="JADCUA010000011">
    <property type="protein sequence ID" value="KAH9836096.1"/>
    <property type="molecule type" value="Genomic_DNA"/>
</dbReference>
<dbReference type="InterPro" id="IPR009448">
    <property type="entry name" value="UDP-g_GGtrans"/>
</dbReference>
<dbReference type="PANTHER" id="PTHR11226:SF0">
    <property type="entry name" value="UDP-GLUCOSE:GLYCOPROTEIN GLUCOSYLTRANSFERASE"/>
    <property type="match status" value="1"/>
</dbReference>
<dbReference type="InterPro" id="IPR040693">
    <property type="entry name" value="UGGT_TRXL_1"/>
</dbReference>
<comment type="similarity">
    <text evidence="4">Belongs to the glycosyltransferase 8 family.</text>
</comment>
<dbReference type="Pfam" id="PF18400">
    <property type="entry name" value="Thioredoxin_12"/>
    <property type="match status" value="1"/>
</dbReference>
<dbReference type="Pfam" id="PF18401">
    <property type="entry name" value="Thioredoxin_13"/>
    <property type="match status" value="1"/>
</dbReference>
<dbReference type="InterPro" id="IPR029044">
    <property type="entry name" value="Nucleotide-diphossugar_trans"/>
</dbReference>
<feature type="region of interest" description="Disordered" evidence="9">
    <location>
        <begin position="1569"/>
        <end position="1598"/>
    </location>
</feature>
<keyword evidence="17" id="KW-1185">Reference proteome</keyword>
<evidence type="ECO:0000313" key="17">
    <source>
        <dbReference type="Proteomes" id="UP000814176"/>
    </source>
</evidence>
<dbReference type="CDD" id="cd06432">
    <property type="entry name" value="GT8_HUGT1_C_like"/>
    <property type="match status" value="1"/>
</dbReference>
<feature type="signal peptide" evidence="10">
    <location>
        <begin position="1"/>
        <end position="22"/>
    </location>
</feature>
<reference evidence="16 17" key="1">
    <citation type="journal article" date="2021" name="Environ. Microbiol.">
        <title>Gene family expansions and transcriptome signatures uncover fungal adaptations to wood decay.</title>
        <authorList>
            <person name="Hage H."/>
            <person name="Miyauchi S."/>
            <person name="Viragh M."/>
            <person name="Drula E."/>
            <person name="Min B."/>
            <person name="Chaduli D."/>
            <person name="Navarro D."/>
            <person name="Favel A."/>
            <person name="Norest M."/>
            <person name="Lesage-Meessen L."/>
            <person name="Balint B."/>
            <person name="Merenyi Z."/>
            <person name="de Eugenio L."/>
            <person name="Morin E."/>
            <person name="Martinez A.T."/>
            <person name="Baldrian P."/>
            <person name="Stursova M."/>
            <person name="Martinez M.J."/>
            <person name="Novotny C."/>
            <person name="Magnuson J.K."/>
            <person name="Spatafora J.W."/>
            <person name="Maurice S."/>
            <person name="Pangilinan J."/>
            <person name="Andreopoulos W."/>
            <person name="LaButti K."/>
            <person name="Hundley H."/>
            <person name="Na H."/>
            <person name="Kuo A."/>
            <person name="Barry K."/>
            <person name="Lipzen A."/>
            <person name="Henrissat B."/>
            <person name="Riley R."/>
            <person name="Ahrendt S."/>
            <person name="Nagy L.G."/>
            <person name="Grigoriev I.V."/>
            <person name="Martin F."/>
            <person name="Rosso M.N."/>
        </authorList>
    </citation>
    <scope>NUCLEOTIDE SEQUENCE [LARGE SCALE GENOMIC DNA]</scope>
    <source>
        <strain evidence="16 17">CIRM-BRFM 1785</strain>
    </source>
</reference>